<keyword evidence="1" id="KW-0812">Transmembrane</keyword>
<keyword evidence="1" id="KW-1133">Transmembrane helix</keyword>
<keyword evidence="1" id="KW-0472">Membrane</keyword>
<dbReference type="InterPro" id="IPR011990">
    <property type="entry name" value="TPR-like_helical_dom_sf"/>
</dbReference>
<organism evidence="2">
    <name type="scientific">hydrothermal vent metagenome</name>
    <dbReference type="NCBI Taxonomy" id="652676"/>
    <lineage>
        <taxon>unclassified sequences</taxon>
        <taxon>metagenomes</taxon>
        <taxon>ecological metagenomes</taxon>
    </lineage>
</organism>
<proteinExistence type="predicted"/>
<protein>
    <submittedName>
        <fullName evidence="2">Uncharacterized protein</fullName>
    </submittedName>
</protein>
<reference evidence="2" key="1">
    <citation type="submission" date="2018-06" db="EMBL/GenBank/DDBJ databases">
        <authorList>
            <person name="Zhirakovskaya E."/>
        </authorList>
    </citation>
    <scope>NUCLEOTIDE SEQUENCE</scope>
</reference>
<name>A0A3B0XGZ9_9ZZZZ</name>
<dbReference type="AlphaFoldDB" id="A0A3B0XGZ9"/>
<feature type="transmembrane region" description="Helical" evidence="1">
    <location>
        <begin position="7"/>
        <end position="27"/>
    </location>
</feature>
<evidence type="ECO:0000313" key="2">
    <source>
        <dbReference type="EMBL" id="VAW55264.1"/>
    </source>
</evidence>
<dbReference type="EMBL" id="UOFE01000048">
    <property type="protein sequence ID" value="VAW55264.1"/>
    <property type="molecule type" value="Genomic_DNA"/>
</dbReference>
<sequence>MKIIRWLLSHTILILLIVTVIYGYMFWGNLLGEDTPAGKTIAYLSEEFEEVAEFVNAVKAKQAKRQQQTASNPAQVAASESEVQVESQPETSVLVVNAKEDVVQTETEASNIEQKPVSISYSHNDMRVEQNSDGYISAVREIATDQTAVSPITETFVSNVESSNAPESFVSVEVEEKLDNLDDQGKVIDVSKNETLRESWIVARKSFYQRNYQQSEQSYLKVIDASENNHDAYGELGNVYFNQGKNEQAASAYYEAAAILVRQGQKSRARSLMGLLRYLDKSKAVKLKRLLDTPA</sequence>
<gene>
    <name evidence="2" type="ORF">MNBD_GAMMA05-2378</name>
</gene>
<dbReference type="Gene3D" id="1.25.40.10">
    <property type="entry name" value="Tetratricopeptide repeat domain"/>
    <property type="match status" value="1"/>
</dbReference>
<dbReference type="SUPFAM" id="SSF48452">
    <property type="entry name" value="TPR-like"/>
    <property type="match status" value="1"/>
</dbReference>
<evidence type="ECO:0000256" key="1">
    <source>
        <dbReference type="SAM" id="Phobius"/>
    </source>
</evidence>
<accession>A0A3B0XGZ9</accession>